<protein>
    <submittedName>
        <fullName evidence="1">Uncharacterized protein</fullName>
    </submittedName>
</protein>
<gene>
    <name evidence="1" type="ORF">BpHYR1_029430</name>
</gene>
<proteinExistence type="predicted"/>
<name>A0A3M7Q0D7_BRAPC</name>
<sequence length="98" mass="11496">MISTHFQASVDSNFVNCLLNFNKTTIASYVLVYMIFSVMQSISNIDTRKPFGKIWKKLFFVANNRIQLFYSKLYSILLKTQKQFELNSFYVSTSSQMH</sequence>
<dbReference type="Proteomes" id="UP000276133">
    <property type="component" value="Unassembled WGS sequence"/>
</dbReference>
<dbReference type="EMBL" id="REGN01007942">
    <property type="protein sequence ID" value="RNA04860.1"/>
    <property type="molecule type" value="Genomic_DNA"/>
</dbReference>
<comment type="caution">
    <text evidence="1">The sequence shown here is derived from an EMBL/GenBank/DDBJ whole genome shotgun (WGS) entry which is preliminary data.</text>
</comment>
<accession>A0A3M7Q0D7</accession>
<dbReference type="AlphaFoldDB" id="A0A3M7Q0D7"/>
<reference evidence="1 2" key="1">
    <citation type="journal article" date="2018" name="Sci. Rep.">
        <title>Genomic signatures of local adaptation to the degree of environmental predictability in rotifers.</title>
        <authorList>
            <person name="Franch-Gras L."/>
            <person name="Hahn C."/>
            <person name="Garcia-Roger E.M."/>
            <person name="Carmona M.J."/>
            <person name="Serra M."/>
            <person name="Gomez A."/>
        </authorList>
    </citation>
    <scope>NUCLEOTIDE SEQUENCE [LARGE SCALE GENOMIC DNA]</scope>
    <source>
        <strain evidence="1">HYR1</strain>
    </source>
</reference>
<evidence type="ECO:0000313" key="1">
    <source>
        <dbReference type="EMBL" id="RNA04860.1"/>
    </source>
</evidence>
<keyword evidence="2" id="KW-1185">Reference proteome</keyword>
<evidence type="ECO:0000313" key="2">
    <source>
        <dbReference type="Proteomes" id="UP000276133"/>
    </source>
</evidence>
<organism evidence="1 2">
    <name type="scientific">Brachionus plicatilis</name>
    <name type="common">Marine rotifer</name>
    <name type="synonym">Brachionus muelleri</name>
    <dbReference type="NCBI Taxonomy" id="10195"/>
    <lineage>
        <taxon>Eukaryota</taxon>
        <taxon>Metazoa</taxon>
        <taxon>Spiralia</taxon>
        <taxon>Gnathifera</taxon>
        <taxon>Rotifera</taxon>
        <taxon>Eurotatoria</taxon>
        <taxon>Monogononta</taxon>
        <taxon>Pseudotrocha</taxon>
        <taxon>Ploima</taxon>
        <taxon>Brachionidae</taxon>
        <taxon>Brachionus</taxon>
    </lineage>
</organism>